<organism evidence="2 3">
    <name type="scientific">Achromobacter mucicolens</name>
    <dbReference type="NCBI Taxonomy" id="1389922"/>
    <lineage>
        <taxon>Bacteria</taxon>
        <taxon>Pseudomonadati</taxon>
        <taxon>Pseudomonadota</taxon>
        <taxon>Betaproteobacteria</taxon>
        <taxon>Burkholderiales</taxon>
        <taxon>Alcaligenaceae</taxon>
        <taxon>Achromobacter</taxon>
    </lineage>
</organism>
<dbReference type="InterPro" id="IPR053136">
    <property type="entry name" value="UTP_pyrophosphatase-like"/>
</dbReference>
<evidence type="ECO:0000313" key="3">
    <source>
        <dbReference type="Proteomes" id="UP000507140"/>
    </source>
</evidence>
<proteinExistence type="predicted"/>
<sequence length="180" mass="20749">MPEPGAHMQTLKYLAGYPEPLLAQAQKLLDQDKLGAALLARYPEGAHDVRTDKALYQYVTELKNAHMRNGDQINKVAFDSKIHVIQHALGQHTYISRVQGGKLKAKHEIRVATLFKNVPAPFLKMITVHELAHLKEKDHNKAFYNMCLRMEPHYHQYEFDLRLYLTHLEATRTPLWEAKG</sequence>
<keyword evidence="2" id="KW-0378">Hydrolase</keyword>
<dbReference type="GO" id="GO:0016787">
    <property type="term" value="F:hydrolase activity"/>
    <property type="evidence" value="ECO:0007669"/>
    <property type="project" value="UniProtKB-KW"/>
</dbReference>
<evidence type="ECO:0000259" key="1">
    <source>
        <dbReference type="Pfam" id="PF01863"/>
    </source>
</evidence>
<dbReference type="EC" id="3.6.1.-" evidence="2"/>
<accession>A0ABM8LFX9</accession>
<dbReference type="PANTHER" id="PTHR30399:SF1">
    <property type="entry name" value="UTP PYROPHOSPHATASE"/>
    <property type="match status" value="1"/>
</dbReference>
<dbReference type="Pfam" id="PF01863">
    <property type="entry name" value="YgjP-like"/>
    <property type="match status" value="1"/>
</dbReference>
<gene>
    <name evidence="2" type="primary">ygjP</name>
    <name evidence="2" type="ORF">LMG3415_03540</name>
</gene>
<feature type="domain" description="YgjP-like metallopeptidase" evidence="1">
    <location>
        <begin position="103"/>
        <end position="161"/>
    </location>
</feature>
<dbReference type="PANTHER" id="PTHR30399">
    <property type="entry name" value="UNCHARACTERIZED PROTEIN YGJP"/>
    <property type="match status" value="1"/>
</dbReference>
<name>A0ABM8LFX9_9BURK</name>
<evidence type="ECO:0000313" key="2">
    <source>
        <dbReference type="EMBL" id="CAB3882845.1"/>
    </source>
</evidence>
<dbReference type="InterPro" id="IPR002725">
    <property type="entry name" value="YgjP-like_metallopeptidase"/>
</dbReference>
<keyword evidence="3" id="KW-1185">Reference proteome</keyword>
<dbReference type="Proteomes" id="UP000507140">
    <property type="component" value="Unassembled WGS sequence"/>
</dbReference>
<protein>
    <submittedName>
        <fullName evidence="2">UTP pyrophosphatase</fullName>
        <ecNumber evidence="2">3.6.1.-</ecNumber>
    </submittedName>
</protein>
<dbReference type="EMBL" id="CADIKR010000004">
    <property type="protein sequence ID" value="CAB3882845.1"/>
    <property type="molecule type" value="Genomic_DNA"/>
</dbReference>
<reference evidence="2 3" key="1">
    <citation type="submission" date="2020-04" db="EMBL/GenBank/DDBJ databases">
        <authorList>
            <person name="De Canck E."/>
        </authorList>
    </citation>
    <scope>NUCLEOTIDE SEQUENCE [LARGE SCALE GENOMIC DNA]</scope>
    <source>
        <strain evidence="2 3">LMG 3415</strain>
    </source>
</reference>
<dbReference type="Gene3D" id="3.30.2010.10">
    <property type="entry name" value="Metalloproteases ('zincins'), catalytic domain"/>
    <property type="match status" value="1"/>
</dbReference>
<comment type="caution">
    <text evidence="2">The sequence shown here is derived from an EMBL/GenBank/DDBJ whole genome shotgun (WGS) entry which is preliminary data.</text>
</comment>